<evidence type="ECO:0000313" key="2">
    <source>
        <dbReference type="EMBL" id="PNI92197.1"/>
    </source>
</evidence>
<dbReference type="GO" id="GO:0006355">
    <property type="term" value="P:regulation of DNA-templated transcription"/>
    <property type="evidence" value="ECO:0007669"/>
    <property type="project" value="InterPro"/>
</dbReference>
<evidence type="ECO:0000259" key="1">
    <source>
        <dbReference type="PROSITE" id="PS50805"/>
    </source>
</evidence>
<name>A0A2J8Q7F4_PANTR</name>
<sequence length="140" mass="16735">IDFQRLLAHEEETQKRRAKESGMAFTQLTFRDVAIEFSQDEWKCLNSTQRTLYRDVMLENYRNLVSLDLSRNCVIKELAPQQEGNPGEVFHTVTLEQHEKHDIEEFCFREIKKKIHDFDCQWRDDERNCNKVTTAPKENL</sequence>
<feature type="non-terminal residue" evidence="2">
    <location>
        <position position="140"/>
    </location>
</feature>
<dbReference type="InterPro" id="IPR036051">
    <property type="entry name" value="KRAB_dom_sf"/>
</dbReference>
<evidence type="ECO:0000313" key="3">
    <source>
        <dbReference type="Proteomes" id="UP000236370"/>
    </source>
</evidence>
<dbReference type="PROSITE" id="PS50805">
    <property type="entry name" value="KRAB"/>
    <property type="match status" value="1"/>
</dbReference>
<protein>
    <submittedName>
        <fullName evidence="2">ZNF415 isoform 13</fullName>
    </submittedName>
</protein>
<dbReference type="InterPro" id="IPR001909">
    <property type="entry name" value="KRAB"/>
</dbReference>
<dbReference type="PANTHER" id="PTHR23232:SF168">
    <property type="entry name" value="KRAB DOMAIN-CONTAINING PROTEIN"/>
    <property type="match status" value="1"/>
</dbReference>
<dbReference type="InterPro" id="IPR050169">
    <property type="entry name" value="Krueppel_C2H2_ZnF"/>
</dbReference>
<feature type="non-terminal residue" evidence="2">
    <location>
        <position position="1"/>
    </location>
</feature>
<organism evidence="2 3">
    <name type="scientific">Pan troglodytes</name>
    <name type="common">Chimpanzee</name>
    <dbReference type="NCBI Taxonomy" id="9598"/>
    <lineage>
        <taxon>Eukaryota</taxon>
        <taxon>Metazoa</taxon>
        <taxon>Chordata</taxon>
        <taxon>Craniata</taxon>
        <taxon>Vertebrata</taxon>
        <taxon>Euteleostomi</taxon>
        <taxon>Mammalia</taxon>
        <taxon>Eutheria</taxon>
        <taxon>Euarchontoglires</taxon>
        <taxon>Primates</taxon>
        <taxon>Haplorrhini</taxon>
        <taxon>Catarrhini</taxon>
        <taxon>Hominidae</taxon>
        <taxon>Pan</taxon>
    </lineage>
</organism>
<dbReference type="Gene3D" id="6.10.140.140">
    <property type="match status" value="1"/>
</dbReference>
<dbReference type="SMART" id="SM00349">
    <property type="entry name" value="KRAB"/>
    <property type="match status" value="1"/>
</dbReference>
<reference evidence="2 3" key="1">
    <citation type="submission" date="2017-12" db="EMBL/GenBank/DDBJ databases">
        <title>High-resolution comparative analysis of great ape genomes.</title>
        <authorList>
            <person name="Pollen A."/>
            <person name="Hastie A."/>
            <person name="Hormozdiari F."/>
            <person name="Dougherty M."/>
            <person name="Liu R."/>
            <person name="Chaisson M."/>
            <person name="Hoppe E."/>
            <person name="Hill C."/>
            <person name="Pang A."/>
            <person name="Hillier L."/>
            <person name="Baker C."/>
            <person name="Armstrong J."/>
            <person name="Shendure J."/>
            <person name="Paten B."/>
            <person name="Wilson R."/>
            <person name="Chao H."/>
            <person name="Schneider V."/>
            <person name="Ventura M."/>
            <person name="Kronenberg Z."/>
            <person name="Murali S."/>
            <person name="Gordon D."/>
            <person name="Cantsilieris S."/>
            <person name="Munson K."/>
            <person name="Nelson B."/>
            <person name="Raja A."/>
            <person name="Underwood J."/>
            <person name="Diekhans M."/>
            <person name="Fiddes I."/>
            <person name="Haussler D."/>
            <person name="Eichler E."/>
        </authorList>
    </citation>
    <scope>NUCLEOTIDE SEQUENCE [LARGE SCALE GENOMIC DNA]</scope>
    <source>
        <strain evidence="2">Yerkes chimp pedigree #C0471</strain>
    </source>
</reference>
<dbReference type="EMBL" id="NBAG03000069">
    <property type="protein sequence ID" value="PNI92197.1"/>
    <property type="molecule type" value="Genomic_DNA"/>
</dbReference>
<proteinExistence type="predicted"/>
<dbReference type="CDD" id="cd07765">
    <property type="entry name" value="KRAB_A-box"/>
    <property type="match status" value="1"/>
</dbReference>
<dbReference type="AlphaFoldDB" id="A0A2J8Q7F4"/>
<dbReference type="SUPFAM" id="SSF109640">
    <property type="entry name" value="KRAB domain (Kruppel-associated box)"/>
    <property type="match status" value="1"/>
</dbReference>
<feature type="domain" description="KRAB" evidence="1">
    <location>
        <begin position="28"/>
        <end position="105"/>
    </location>
</feature>
<comment type="caution">
    <text evidence="2">The sequence shown here is derived from an EMBL/GenBank/DDBJ whole genome shotgun (WGS) entry which is preliminary data.</text>
</comment>
<dbReference type="Proteomes" id="UP000236370">
    <property type="component" value="Unassembled WGS sequence"/>
</dbReference>
<accession>A0A2J8Q7F4</accession>
<dbReference type="PANTHER" id="PTHR23232">
    <property type="entry name" value="KRAB DOMAIN C2H2 ZINC FINGER"/>
    <property type="match status" value="1"/>
</dbReference>
<dbReference type="Pfam" id="PF01352">
    <property type="entry name" value="KRAB"/>
    <property type="match status" value="1"/>
</dbReference>
<gene>
    <name evidence="2" type="ORF">CK820_G0041831</name>
</gene>